<dbReference type="Pfam" id="PF07727">
    <property type="entry name" value="RVT_2"/>
    <property type="match status" value="1"/>
</dbReference>
<dbReference type="SUPFAM" id="SSF57756">
    <property type="entry name" value="Retrovirus zinc finger-like domains"/>
    <property type="match status" value="1"/>
</dbReference>
<dbReference type="GO" id="GO:0003676">
    <property type="term" value="F:nucleic acid binding"/>
    <property type="evidence" value="ECO:0007669"/>
    <property type="project" value="InterPro"/>
</dbReference>
<dbReference type="SMART" id="SM00343">
    <property type="entry name" value="ZnF_C2HC"/>
    <property type="match status" value="2"/>
</dbReference>
<dbReference type="InterPro" id="IPR013103">
    <property type="entry name" value="RVT_2"/>
</dbReference>
<feature type="region of interest" description="Disordered" evidence="3">
    <location>
        <begin position="228"/>
        <end position="249"/>
    </location>
</feature>
<comment type="caution">
    <text evidence="5">The sequence shown here is derived from an EMBL/GenBank/DDBJ whole genome shotgun (WGS) entry which is preliminary data.</text>
</comment>
<evidence type="ECO:0000256" key="2">
    <source>
        <dbReference type="SAM" id="Coils"/>
    </source>
</evidence>
<dbReference type="InterPro" id="IPR036875">
    <property type="entry name" value="Znf_CCHC_sf"/>
</dbReference>
<gene>
    <name evidence="5" type="ORF">Tci_011988</name>
</gene>
<evidence type="ECO:0000256" key="3">
    <source>
        <dbReference type="SAM" id="MobiDB-lite"/>
    </source>
</evidence>
<protein>
    <submittedName>
        <fullName evidence="5">Putative ribonuclease H-like domain-containing protein</fullName>
    </submittedName>
</protein>
<dbReference type="EMBL" id="BKCJ010001247">
    <property type="protein sequence ID" value="GEU40010.1"/>
    <property type="molecule type" value="Genomic_DNA"/>
</dbReference>
<dbReference type="PROSITE" id="PS50158">
    <property type="entry name" value="ZF_CCHC"/>
    <property type="match status" value="1"/>
</dbReference>
<reference evidence="5" key="1">
    <citation type="journal article" date="2019" name="Sci. Rep.">
        <title>Draft genome of Tanacetum cinerariifolium, the natural source of mosquito coil.</title>
        <authorList>
            <person name="Yamashiro T."/>
            <person name="Shiraishi A."/>
            <person name="Satake H."/>
            <person name="Nakayama K."/>
        </authorList>
    </citation>
    <scope>NUCLEOTIDE SEQUENCE</scope>
</reference>
<proteinExistence type="predicted"/>
<name>A0A6L2JTD1_TANCI</name>
<evidence type="ECO:0000256" key="1">
    <source>
        <dbReference type="PROSITE-ProRule" id="PRU00047"/>
    </source>
</evidence>
<dbReference type="InterPro" id="IPR001878">
    <property type="entry name" value="Znf_CCHC"/>
</dbReference>
<feature type="coiled-coil region" evidence="2">
    <location>
        <begin position="821"/>
        <end position="848"/>
    </location>
</feature>
<dbReference type="PANTHER" id="PTHR11439">
    <property type="entry name" value="GAG-POL-RELATED RETROTRANSPOSON"/>
    <property type="match status" value="1"/>
</dbReference>
<dbReference type="PANTHER" id="PTHR11439:SF495">
    <property type="entry name" value="REVERSE TRANSCRIPTASE, RNA-DEPENDENT DNA POLYMERASE-RELATED"/>
    <property type="match status" value="1"/>
</dbReference>
<keyword evidence="1" id="KW-0479">Metal-binding</keyword>
<organism evidence="5">
    <name type="scientific">Tanacetum cinerariifolium</name>
    <name type="common">Dalmatian daisy</name>
    <name type="synonym">Chrysanthemum cinerariifolium</name>
    <dbReference type="NCBI Taxonomy" id="118510"/>
    <lineage>
        <taxon>Eukaryota</taxon>
        <taxon>Viridiplantae</taxon>
        <taxon>Streptophyta</taxon>
        <taxon>Embryophyta</taxon>
        <taxon>Tracheophyta</taxon>
        <taxon>Spermatophyta</taxon>
        <taxon>Magnoliopsida</taxon>
        <taxon>eudicotyledons</taxon>
        <taxon>Gunneridae</taxon>
        <taxon>Pentapetalae</taxon>
        <taxon>asterids</taxon>
        <taxon>campanulids</taxon>
        <taxon>Asterales</taxon>
        <taxon>Asteraceae</taxon>
        <taxon>Asteroideae</taxon>
        <taxon>Anthemideae</taxon>
        <taxon>Anthemidinae</taxon>
        <taxon>Tanacetum</taxon>
    </lineage>
</organism>
<keyword evidence="1" id="KW-0862">Zinc</keyword>
<dbReference type="GO" id="GO:0008270">
    <property type="term" value="F:zinc ion binding"/>
    <property type="evidence" value="ECO:0007669"/>
    <property type="project" value="UniProtKB-KW"/>
</dbReference>
<feature type="domain" description="CCHC-type" evidence="4">
    <location>
        <begin position="45"/>
        <end position="59"/>
    </location>
</feature>
<dbReference type="Pfam" id="PF00098">
    <property type="entry name" value="zf-CCHC"/>
    <property type="match status" value="1"/>
</dbReference>
<dbReference type="AlphaFoldDB" id="A0A6L2JTD1"/>
<accession>A0A6L2JTD1</accession>
<sequence length="855" mass="98200">MEKIDLRWQMAMLTMRARRFLKNTRRKLTVNGNETISIDKSKVECYNCHKRGHFAKECRAPRNQDNKHKESSRRSVPMETSISTTLVSCDGLGGYDGSDQADEGPNYALMAFSSLSSDSEIVDNCKKGLGYENYDAVLPPYKGDFMPPTPDLSFTGLDEFVNKPVVKKCKAKYSKEEPKVVRKNDDAPIIEEWVLDNEEEDVSQPKIEKKTVRPSIAKTKFVKSTQQEKTARKTVKQVEQHRQNTQSPRCNQRNWKNMMSQKLGSNFEMFNKACYVCGSFDHLQVQKQVIMPVKLEKRHNLSKITFCYHYRLLINHFLKIQRVLMMMDPNLQVMMERSSTVNTAGINEVNAVGGKISIELPFDPKMPILEDVSTFDFSSDDEDDGAVADMNNLDTTIQISPILTIRIHKDHPFDKELCNAFEKLMHEKFQMSCMGELTFFLELQVKQKQDGIFISQDKYVTKLLKKFGFTEVKTASTPMKTKKLLLKDEDGEEVDVHMYRSMIGSLMYLISSRPNIMIAVCACARYQVNPKVFHLHAVKRIFSTRNRQRLQIPQQKLNMWLLQVDVEKCFGFKINYLIMDGKEIVITESSVRRDLQLVDEEGGGPRCQETMWDTIAQTRFESVSKHYNDSLLARGKTLRSNEDRIKLDELMELCTNLQNMVLDLEKTTTTQRNEIDSLKRRVKKLEKRNRSRTYKLKRLYKVGLSGKVESSGDEESLGEEASKQERRIDADEDITLVNDADNEMFDVDALGGKEVFVAGQNKNVVKEVVDTAQVSNAATTITITTYDITLVQALEALETSKPKGKGIMIEEPVKPKKKDQIRLVEEAAKKLQAKFDEEKRLAREKTEKKERVNLP</sequence>
<keyword evidence="1" id="KW-0863">Zinc-finger</keyword>
<evidence type="ECO:0000259" key="4">
    <source>
        <dbReference type="PROSITE" id="PS50158"/>
    </source>
</evidence>
<dbReference type="Gene3D" id="4.10.60.10">
    <property type="entry name" value="Zinc finger, CCHC-type"/>
    <property type="match status" value="1"/>
</dbReference>
<evidence type="ECO:0000313" key="5">
    <source>
        <dbReference type="EMBL" id="GEU40010.1"/>
    </source>
</evidence>
<feature type="coiled-coil region" evidence="2">
    <location>
        <begin position="647"/>
        <end position="688"/>
    </location>
</feature>
<keyword evidence="2" id="KW-0175">Coiled coil</keyword>